<dbReference type="RefSeq" id="WP_230862884.1">
    <property type="nucleotide sequence ID" value="NZ_CABVGP010000002.1"/>
</dbReference>
<gene>
    <name evidence="9" type="ORF">AA23TX_07044</name>
</gene>
<keyword evidence="10" id="KW-1185">Reference proteome</keyword>
<keyword evidence="3 7" id="KW-0812">Transmembrane</keyword>
<dbReference type="AlphaFoldDB" id="A0A6I8LZM3"/>
<evidence type="ECO:0000256" key="7">
    <source>
        <dbReference type="SAM" id="Phobius"/>
    </source>
</evidence>
<feature type="transmembrane region" description="Helical" evidence="7">
    <location>
        <begin position="38"/>
        <end position="59"/>
    </location>
</feature>
<feature type="transmembrane region" description="Helical" evidence="7">
    <location>
        <begin position="106"/>
        <end position="124"/>
    </location>
</feature>
<feature type="transmembrane region" description="Helical" evidence="7">
    <location>
        <begin position="359"/>
        <end position="378"/>
    </location>
</feature>
<dbReference type="PANTHER" id="PTHR43124:SF3">
    <property type="entry name" value="CHLORAMPHENICOL EFFLUX PUMP RV0191"/>
    <property type="match status" value="1"/>
</dbReference>
<evidence type="ECO:0000313" key="10">
    <source>
        <dbReference type="Proteomes" id="UP000399805"/>
    </source>
</evidence>
<dbReference type="InterPro" id="IPR020846">
    <property type="entry name" value="MFS_dom"/>
</dbReference>
<dbReference type="Pfam" id="PF07690">
    <property type="entry name" value="MFS_1"/>
    <property type="match status" value="1"/>
</dbReference>
<evidence type="ECO:0000256" key="2">
    <source>
        <dbReference type="ARBA" id="ARBA00022475"/>
    </source>
</evidence>
<evidence type="ECO:0000256" key="6">
    <source>
        <dbReference type="SAM" id="MobiDB-lite"/>
    </source>
</evidence>
<keyword evidence="4 7" id="KW-1133">Transmembrane helix</keyword>
<reference evidence="9 10" key="1">
    <citation type="submission" date="2019-09" db="EMBL/GenBank/DDBJ databases">
        <authorList>
            <person name="Leyn A S."/>
        </authorList>
    </citation>
    <scope>NUCLEOTIDE SEQUENCE [LARGE SCALE GENOMIC DNA]</scope>
    <source>
        <strain evidence="9">AA231_1</strain>
    </source>
</reference>
<feature type="transmembrane region" description="Helical" evidence="7">
    <location>
        <begin position="299"/>
        <end position="317"/>
    </location>
</feature>
<evidence type="ECO:0000256" key="3">
    <source>
        <dbReference type="ARBA" id="ARBA00022692"/>
    </source>
</evidence>
<evidence type="ECO:0000256" key="4">
    <source>
        <dbReference type="ARBA" id="ARBA00022989"/>
    </source>
</evidence>
<feature type="transmembrane region" description="Helical" evidence="7">
    <location>
        <begin position="323"/>
        <end position="347"/>
    </location>
</feature>
<evidence type="ECO:0000313" key="9">
    <source>
        <dbReference type="EMBL" id="VVJ22032.1"/>
    </source>
</evidence>
<dbReference type="GO" id="GO:0005886">
    <property type="term" value="C:plasma membrane"/>
    <property type="evidence" value="ECO:0007669"/>
    <property type="project" value="UniProtKB-SubCell"/>
</dbReference>
<dbReference type="PANTHER" id="PTHR43124">
    <property type="entry name" value="PURINE EFFLUX PUMP PBUE"/>
    <property type="match status" value="1"/>
</dbReference>
<feature type="transmembrane region" description="Helical" evidence="7">
    <location>
        <begin position="130"/>
        <end position="152"/>
    </location>
</feature>
<dbReference type="PROSITE" id="PS50850">
    <property type="entry name" value="MFS"/>
    <property type="match status" value="1"/>
</dbReference>
<keyword evidence="2" id="KW-1003">Cell membrane</keyword>
<feature type="region of interest" description="Disordered" evidence="6">
    <location>
        <begin position="1"/>
        <end position="29"/>
    </location>
</feature>
<evidence type="ECO:0000259" key="8">
    <source>
        <dbReference type="PROSITE" id="PS50850"/>
    </source>
</evidence>
<dbReference type="EMBL" id="CABVGP010000002">
    <property type="protein sequence ID" value="VVJ22032.1"/>
    <property type="molecule type" value="Genomic_DNA"/>
</dbReference>
<accession>A0A6I8LZM3</accession>
<sequence length="429" mass="43912">MSESPALNVPPDAGAVPVMSSPAEHGTTTERTPGVLQLILLLAGSCLSVLGAVLIAPVLPQMTRAFTGTPGADVLVPIVLTAPALLIGLTAPFAGIVVDKIDRKRLLILAMLAYAVFGTAPLYLTSLGTILASRVLVGLCEGAIMTCCTTLIGDYWSGPRRARYLGLQTLVATLSATVFLGLGGALGASGWRTPFWLYAVAAPLAIPMTLKLWQPSRRGEPASARHLPKLPWRQLAAPCLVTLFGGIVFYALIVELSFVLTGVGVTSTGTIGLISAVMSLGTAAGAIAFGRLSAKTPRTLLPFEFGLSAVGLLVVFATTAPAIITAGAVLTGFGTGMLLPTLVTWAVSRLSFDQRGRGTGLWTGALFIGEFAAPLALAGIGSGTGGLQDALAVLGLASAVVGALIALALRRGNQPLDGRDDAPRTAAAR</sequence>
<comment type="subcellular location">
    <subcellularLocation>
        <location evidence="1">Cell membrane</location>
        <topology evidence="1">Multi-pass membrane protein</topology>
    </subcellularLocation>
</comment>
<feature type="transmembrane region" description="Helical" evidence="7">
    <location>
        <begin position="390"/>
        <end position="409"/>
    </location>
</feature>
<feature type="domain" description="Major facilitator superfamily (MFS) profile" evidence="8">
    <location>
        <begin position="37"/>
        <end position="414"/>
    </location>
</feature>
<keyword evidence="5 7" id="KW-0472">Membrane</keyword>
<feature type="transmembrane region" description="Helical" evidence="7">
    <location>
        <begin position="195"/>
        <end position="214"/>
    </location>
</feature>
<feature type="transmembrane region" description="Helical" evidence="7">
    <location>
        <begin position="74"/>
        <end position="94"/>
    </location>
</feature>
<dbReference type="Proteomes" id="UP000399805">
    <property type="component" value="Unassembled WGS sequence"/>
</dbReference>
<dbReference type="InterPro" id="IPR050189">
    <property type="entry name" value="MFS_Efflux_Transporters"/>
</dbReference>
<name>A0A6I8LZM3_9PSEU</name>
<dbReference type="Gene3D" id="1.20.1250.20">
    <property type="entry name" value="MFS general substrate transporter like domains"/>
    <property type="match status" value="1"/>
</dbReference>
<evidence type="ECO:0000256" key="1">
    <source>
        <dbReference type="ARBA" id="ARBA00004651"/>
    </source>
</evidence>
<dbReference type="SUPFAM" id="SSF103473">
    <property type="entry name" value="MFS general substrate transporter"/>
    <property type="match status" value="1"/>
</dbReference>
<organism evidence="9 10">
    <name type="scientific">Amycolatopsis camponoti</name>
    <dbReference type="NCBI Taxonomy" id="2606593"/>
    <lineage>
        <taxon>Bacteria</taxon>
        <taxon>Bacillati</taxon>
        <taxon>Actinomycetota</taxon>
        <taxon>Actinomycetes</taxon>
        <taxon>Pseudonocardiales</taxon>
        <taxon>Pseudonocardiaceae</taxon>
        <taxon>Amycolatopsis</taxon>
    </lineage>
</organism>
<dbReference type="GO" id="GO:0022857">
    <property type="term" value="F:transmembrane transporter activity"/>
    <property type="evidence" value="ECO:0007669"/>
    <property type="project" value="InterPro"/>
</dbReference>
<dbReference type="InterPro" id="IPR036259">
    <property type="entry name" value="MFS_trans_sf"/>
</dbReference>
<feature type="transmembrane region" description="Helical" evidence="7">
    <location>
        <begin position="271"/>
        <end position="292"/>
    </location>
</feature>
<dbReference type="InterPro" id="IPR011701">
    <property type="entry name" value="MFS"/>
</dbReference>
<proteinExistence type="predicted"/>
<feature type="transmembrane region" description="Helical" evidence="7">
    <location>
        <begin position="235"/>
        <end position="259"/>
    </location>
</feature>
<feature type="transmembrane region" description="Helical" evidence="7">
    <location>
        <begin position="164"/>
        <end position="189"/>
    </location>
</feature>
<evidence type="ECO:0000256" key="5">
    <source>
        <dbReference type="ARBA" id="ARBA00023136"/>
    </source>
</evidence>
<protein>
    <recommendedName>
        <fullName evidence="8">Major facilitator superfamily (MFS) profile domain-containing protein</fullName>
    </recommendedName>
</protein>
<dbReference type="CDD" id="cd17473">
    <property type="entry name" value="MFS_arabinose_efflux_permease_like"/>
    <property type="match status" value="1"/>
</dbReference>